<dbReference type="InterPro" id="IPR005174">
    <property type="entry name" value="KIB1-4_b-propeller"/>
</dbReference>
<dbReference type="Gene3D" id="3.80.10.10">
    <property type="entry name" value="Ribonuclease Inhibitor"/>
    <property type="match status" value="3"/>
</dbReference>
<dbReference type="SUPFAM" id="SSF52058">
    <property type="entry name" value="L domain-like"/>
    <property type="match status" value="1"/>
</dbReference>
<evidence type="ECO:0000256" key="6">
    <source>
        <dbReference type="ARBA" id="ARBA00023180"/>
    </source>
</evidence>
<dbReference type="PANTHER" id="PTHR48060:SF21">
    <property type="entry name" value="L DOMAIN-LIKE PROTEIN"/>
    <property type="match status" value="1"/>
</dbReference>
<evidence type="ECO:0000256" key="3">
    <source>
        <dbReference type="ARBA" id="ARBA00022729"/>
    </source>
</evidence>
<keyword evidence="3" id="KW-0732">Signal</keyword>
<dbReference type="Pfam" id="PF00560">
    <property type="entry name" value="LRR_1"/>
    <property type="match status" value="3"/>
</dbReference>
<keyword evidence="6" id="KW-0325">Glycoprotein</keyword>
<dbReference type="InterPro" id="IPR053211">
    <property type="entry name" value="DNA_repair-toleration"/>
</dbReference>
<dbReference type="InterPro" id="IPR032675">
    <property type="entry name" value="LRR_dom_sf"/>
</dbReference>
<proteinExistence type="predicted"/>
<reference evidence="8" key="1">
    <citation type="submission" date="2019-10" db="EMBL/GenBank/DDBJ databases">
        <authorList>
            <person name="Zhang R."/>
            <person name="Pan Y."/>
            <person name="Wang J."/>
            <person name="Ma R."/>
            <person name="Yu S."/>
        </authorList>
    </citation>
    <scope>NUCLEOTIDE SEQUENCE</scope>
    <source>
        <strain evidence="8">LA-IB0</strain>
        <tissue evidence="8">Leaf</tissue>
    </source>
</reference>
<dbReference type="InterPro" id="IPR001611">
    <property type="entry name" value="Leu-rich_rpt"/>
</dbReference>
<accession>A0AAV6YBF8</accession>
<organism evidence="8 9">
    <name type="scientific">Buddleja alternifolia</name>
    <dbReference type="NCBI Taxonomy" id="168488"/>
    <lineage>
        <taxon>Eukaryota</taxon>
        <taxon>Viridiplantae</taxon>
        <taxon>Streptophyta</taxon>
        <taxon>Embryophyta</taxon>
        <taxon>Tracheophyta</taxon>
        <taxon>Spermatophyta</taxon>
        <taxon>Magnoliopsida</taxon>
        <taxon>eudicotyledons</taxon>
        <taxon>Gunneridae</taxon>
        <taxon>Pentapetalae</taxon>
        <taxon>asterids</taxon>
        <taxon>lamiids</taxon>
        <taxon>Lamiales</taxon>
        <taxon>Scrophulariaceae</taxon>
        <taxon>Buddlejeae</taxon>
        <taxon>Buddleja</taxon>
    </lineage>
</organism>
<feature type="domain" description="KIB1-4 beta-propeller" evidence="7">
    <location>
        <begin position="139"/>
        <end position="430"/>
    </location>
</feature>
<evidence type="ECO:0000259" key="7">
    <source>
        <dbReference type="Pfam" id="PF03478"/>
    </source>
</evidence>
<keyword evidence="4" id="KW-0677">Repeat</keyword>
<dbReference type="Pfam" id="PF13855">
    <property type="entry name" value="LRR_8"/>
    <property type="match status" value="1"/>
</dbReference>
<evidence type="ECO:0000313" key="8">
    <source>
        <dbReference type="EMBL" id="KAG8389737.1"/>
    </source>
</evidence>
<comment type="subcellular location">
    <subcellularLocation>
        <location evidence="1">Membrane</location>
    </subcellularLocation>
</comment>
<protein>
    <recommendedName>
        <fullName evidence="7">KIB1-4 beta-propeller domain-containing protein</fullName>
    </recommendedName>
</protein>
<evidence type="ECO:0000256" key="5">
    <source>
        <dbReference type="ARBA" id="ARBA00023136"/>
    </source>
</evidence>
<dbReference type="EMBL" id="WHWC01000001">
    <property type="protein sequence ID" value="KAG8389737.1"/>
    <property type="molecule type" value="Genomic_DNA"/>
</dbReference>
<evidence type="ECO:0000256" key="2">
    <source>
        <dbReference type="ARBA" id="ARBA00022614"/>
    </source>
</evidence>
<keyword evidence="2" id="KW-0433">Leucine-rich repeat</keyword>
<dbReference type="AlphaFoldDB" id="A0AAV6YBF8"/>
<dbReference type="FunFam" id="3.80.10.10:FF:000041">
    <property type="entry name" value="LRR receptor-like serine/threonine-protein kinase ERECTA"/>
    <property type="match status" value="1"/>
</dbReference>
<name>A0AAV6YBF8_9LAMI</name>
<sequence length="734" mass="82205">MAASCSILRWVSPNAAVPTKLRDGAAAPPRSMMSVVVSVKATNFKSSRISIKCTNFKPSMISTPTPSTSRISIKGTNFKSSRISSPTPWLMLPPAFEDENNNSNDNMVYKFYNLAENKVINLPAGSKTVGGILPFDDIIEFVSSSHGWLALFNPRNCDLFLCNPVSGRHIKLPPIHTLPIPKFNLRGGCGCVHKVITSCSPEEQDCRVMMSYGPERRLAFCSPTTSTEWTPIGALNHMDEDNSHIARSYEHFVYSSRQKLFYCITKCEDFEAWDLQDTRSPKVIPMDFTVDEDNYHWVPYESLEQARKSRPCAVDDVEEEDNYKYTVCLPLKFLVVAEEEESGGGGDLFLVIRHVMHHTATKLPYKTIDFDVHKYDSEKRAFTYMDDGSLDGLTLFIGNNHSFAIKTDDDFNYSKLKPNSIYFTDVNDLIPPEWYRFCVPYGGHDLVETTICTDQIASNTTTDQNALISFKTDIISDPYEILAKNWSYGTFVCNWIGGSCRNQRVTALNLSDFTFQGTISPNLGTLTFLTSLDLTSNNFTGIIPEELSNLRHLKYMYLGFNILTGTIPSWLGNLPELEVIVLNKNSFSGEIPFSLGNSSKIRILDAGYNLLDGIIPQEIGNLSTVEKLDLKYNKITGSIPYGVFNLPAIERIDLTGNSLSGALPENICNHISRISGLFLSQNLLEGQIPFDIYKCKELEQLSLSYNHFNGSIPKSIGWLAKLQTLYLGLNSFQG</sequence>
<evidence type="ECO:0000313" key="9">
    <source>
        <dbReference type="Proteomes" id="UP000826271"/>
    </source>
</evidence>
<dbReference type="Pfam" id="PF03478">
    <property type="entry name" value="Beta-prop_KIB1-4"/>
    <property type="match status" value="1"/>
</dbReference>
<gene>
    <name evidence="8" type="ORF">BUALT_Bualt01G0009800</name>
</gene>
<keyword evidence="9" id="KW-1185">Reference proteome</keyword>
<dbReference type="GO" id="GO:0016020">
    <property type="term" value="C:membrane"/>
    <property type="evidence" value="ECO:0007669"/>
    <property type="project" value="UniProtKB-SubCell"/>
</dbReference>
<dbReference type="Proteomes" id="UP000826271">
    <property type="component" value="Unassembled WGS sequence"/>
</dbReference>
<dbReference type="FunFam" id="3.80.10.10:FF:000627">
    <property type="entry name" value="Probable leucine-rich repeat receptor-like protein kinase At2g33170"/>
    <property type="match status" value="1"/>
</dbReference>
<dbReference type="PANTHER" id="PTHR48060">
    <property type="entry name" value="DNA DAMAGE-REPAIR/TOLERATION PROTEIN DRT100"/>
    <property type="match status" value="1"/>
</dbReference>
<evidence type="ECO:0000256" key="1">
    <source>
        <dbReference type="ARBA" id="ARBA00004370"/>
    </source>
</evidence>
<comment type="caution">
    <text evidence="8">The sequence shown here is derived from an EMBL/GenBank/DDBJ whole genome shotgun (WGS) entry which is preliminary data.</text>
</comment>
<keyword evidence="5" id="KW-0472">Membrane</keyword>
<evidence type="ECO:0000256" key="4">
    <source>
        <dbReference type="ARBA" id="ARBA00022737"/>
    </source>
</evidence>